<dbReference type="PANTHER" id="PTHR42718:SF9">
    <property type="entry name" value="MAJOR FACILITATOR SUPERFAMILY MULTIDRUG TRANSPORTER MFSC"/>
    <property type="match status" value="1"/>
</dbReference>
<feature type="transmembrane region" description="Helical" evidence="7">
    <location>
        <begin position="146"/>
        <end position="168"/>
    </location>
</feature>
<accession>A0A2X0K1J6</accession>
<feature type="domain" description="Major facilitator superfamily (MFS) profile" evidence="8">
    <location>
        <begin position="19"/>
        <end position="449"/>
    </location>
</feature>
<evidence type="ECO:0000259" key="8">
    <source>
        <dbReference type="PROSITE" id="PS50850"/>
    </source>
</evidence>
<keyword evidence="3 7" id="KW-0812">Transmembrane</keyword>
<feature type="transmembrane region" description="Helical" evidence="7">
    <location>
        <begin position="236"/>
        <end position="253"/>
    </location>
</feature>
<feature type="transmembrane region" description="Helical" evidence="7">
    <location>
        <begin position="343"/>
        <end position="366"/>
    </location>
</feature>
<keyword evidence="4 7" id="KW-1133">Transmembrane helix</keyword>
<feature type="transmembrane region" description="Helical" evidence="7">
    <location>
        <begin position="116"/>
        <end position="134"/>
    </location>
</feature>
<dbReference type="PROSITE" id="PS50850">
    <property type="entry name" value="MFS"/>
    <property type="match status" value="1"/>
</dbReference>
<protein>
    <submittedName>
        <fullName evidence="9">MFS transporter</fullName>
    </submittedName>
</protein>
<comment type="caution">
    <text evidence="9">The sequence shown here is derived from an EMBL/GenBank/DDBJ whole genome shotgun (WGS) entry which is preliminary data.</text>
</comment>
<evidence type="ECO:0000256" key="4">
    <source>
        <dbReference type="ARBA" id="ARBA00022989"/>
    </source>
</evidence>
<comment type="subcellular location">
    <subcellularLocation>
        <location evidence="1">Cell membrane</location>
        <topology evidence="1">Multi-pass membrane protein</topology>
    </subcellularLocation>
</comment>
<organism evidence="9 10">
    <name type="scientific">Streptacidiphilus pinicola</name>
    <dbReference type="NCBI Taxonomy" id="2219663"/>
    <lineage>
        <taxon>Bacteria</taxon>
        <taxon>Bacillati</taxon>
        <taxon>Actinomycetota</taxon>
        <taxon>Actinomycetes</taxon>
        <taxon>Kitasatosporales</taxon>
        <taxon>Streptomycetaceae</taxon>
        <taxon>Streptacidiphilus</taxon>
    </lineage>
</organism>
<dbReference type="GO" id="GO:0022857">
    <property type="term" value="F:transmembrane transporter activity"/>
    <property type="evidence" value="ECO:0007669"/>
    <property type="project" value="InterPro"/>
</dbReference>
<evidence type="ECO:0000256" key="6">
    <source>
        <dbReference type="ARBA" id="ARBA00023251"/>
    </source>
</evidence>
<dbReference type="OrthoDB" id="9781469at2"/>
<dbReference type="InterPro" id="IPR020846">
    <property type="entry name" value="MFS_dom"/>
</dbReference>
<sequence>MTTALSLSEASARQRTGTKFAGVAAGNFMIAMDATILNVALPDMRHDLHASAASLPWTVDAYTVTLAGLVLAVGSVADRWGPRRVYQAALALFAVFSVLCAAAPNAGVLIAGRALLGVPAAGLVPASMALLAALHPETRVRQQKIGTLVAVTGLGIAAGPVLGGALVAAGGWRWVFLVNPVIAVLALLVSGGLSAHRAGAAKPLDLPGLLLSVVGLVALTYGLINGGDDGWGHPTPVVALAVALTAVVALFLVERRAEAPMLPAALLRLGRVRVDLVVAVVSQLVYYGILYTLTQWMVGTRALSAFEAGLLFLPMTVPVAFVPMLTGRLVVRFGARPVMFAGFVLDLLGGAVLLVGPTSLWTVFAVELLIGAGSPLAIPACIADMSAATPLEYSATGQGALNAARMSGTALGVAVFGTLASLAAGGLVLVVVTALALAVLGLARRGRTNGA</sequence>
<feature type="transmembrane region" description="Helical" evidence="7">
    <location>
        <begin position="410"/>
        <end position="443"/>
    </location>
</feature>
<dbReference type="InterPro" id="IPR011701">
    <property type="entry name" value="MFS"/>
</dbReference>
<evidence type="ECO:0000256" key="3">
    <source>
        <dbReference type="ARBA" id="ARBA00022692"/>
    </source>
</evidence>
<evidence type="ECO:0000256" key="2">
    <source>
        <dbReference type="ARBA" id="ARBA00022448"/>
    </source>
</evidence>
<evidence type="ECO:0000256" key="1">
    <source>
        <dbReference type="ARBA" id="ARBA00004651"/>
    </source>
</evidence>
<feature type="transmembrane region" description="Helical" evidence="7">
    <location>
        <begin position="274"/>
        <end position="298"/>
    </location>
</feature>
<evidence type="ECO:0000313" key="10">
    <source>
        <dbReference type="Proteomes" id="UP000248889"/>
    </source>
</evidence>
<dbReference type="Gene3D" id="1.20.1250.20">
    <property type="entry name" value="MFS general substrate transporter like domains"/>
    <property type="match status" value="1"/>
</dbReference>
<keyword evidence="6" id="KW-0046">Antibiotic resistance</keyword>
<reference evidence="9 10" key="1">
    <citation type="submission" date="2018-06" db="EMBL/GenBank/DDBJ databases">
        <title>Streptacidiphilus pinicola sp. nov., isolated from pine grove soil.</title>
        <authorList>
            <person name="Roh S.G."/>
            <person name="Park S."/>
            <person name="Kim M.-K."/>
            <person name="Yun B.-R."/>
            <person name="Park J."/>
            <person name="Kim M.J."/>
            <person name="Kim Y.S."/>
            <person name="Kim S.B."/>
        </authorList>
    </citation>
    <scope>NUCLEOTIDE SEQUENCE [LARGE SCALE GENOMIC DNA]</scope>
    <source>
        <strain evidence="9 10">MMS16-CNU450</strain>
    </source>
</reference>
<proteinExistence type="predicted"/>
<keyword evidence="2" id="KW-0813">Transport</keyword>
<feature type="transmembrane region" description="Helical" evidence="7">
    <location>
        <begin position="61"/>
        <end position="77"/>
    </location>
</feature>
<dbReference type="Gene3D" id="1.20.1720.10">
    <property type="entry name" value="Multidrug resistance protein D"/>
    <property type="match status" value="1"/>
</dbReference>
<dbReference type="GO" id="GO:0046677">
    <property type="term" value="P:response to antibiotic"/>
    <property type="evidence" value="ECO:0007669"/>
    <property type="project" value="UniProtKB-KW"/>
</dbReference>
<dbReference type="InterPro" id="IPR036259">
    <property type="entry name" value="MFS_trans_sf"/>
</dbReference>
<feature type="transmembrane region" description="Helical" evidence="7">
    <location>
        <begin position="89"/>
        <end position="110"/>
    </location>
</feature>
<evidence type="ECO:0000256" key="5">
    <source>
        <dbReference type="ARBA" id="ARBA00023136"/>
    </source>
</evidence>
<dbReference type="PANTHER" id="PTHR42718">
    <property type="entry name" value="MAJOR FACILITATOR SUPERFAMILY MULTIDRUG TRANSPORTER MFSC"/>
    <property type="match status" value="1"/>
</dbReference>
<dbReference type="Proteomes" id="UP000248889">
    <property type="component" value="Unassembled WGS sequence"/>
</dbReference>
<keyword evidence="5 7" id="KW-0472">Membrane</keyword>
<feature type="transmembrane region" description="Helical" evidence="7">
    <location>
        <begin position="310"/>
        <end position="331"/>
    </location>
</feature>
<keyword evidence="10" id="KW-1185">Reference proteome</keyword>
<evidence type="ECO:0000256" key="7">
    <source>
        <dbReference type="SAM" id="Phobius"/>
    </source>
</evidence>
<gene>
    <name evidence="9" type="ORF">DN069_23935</name>
</gene>
<feature type="transmembrane region" description="Helical" evidence="7">
    <location>
        <begin position="174"/>
        <end position="194"/>
    </location>
</feature>
<dbReference type="RefSeq" id="WP_111504109.1">
    <property type="nucleotide sequence ID" value="NZ_QKYN01000094.1"/>
</dbReference>
<feature type="transmembrane region" description="Helical" evidence="7">
    <location>
        <begin position="206"/>
        <end position="224"/>
    </location>
</feature>
<dbReference type="EMBL" id="QKYN01000094">
    <property type="protein sequence ID" value="RAG83155.1"/>
    <property type="molecule type" value="Genomic_DNA"/>
</dbReference>
<dbReference type="AlphaFoldDB" id="A0A2X0K1J6"/>
<dbReference type="SUPFAM" id="SSF103473">
    <property type="entry name" value="MFS general substrate transporter"/>
    <property type="match status" value="1"/>
</dbReference>
<name>A0A2X0K1J6_9ACTN</name>
<evidence type="ECO:0000313" key="9">
    <source>
        <dbReference type="EMBL" id="RAG83155.1"/>
    </source>
</evidence>
<dbReference type="GO" id="GO:0005886">
    <property type="term" value="C:plasma membrane"/>
    <property type="evidence" value="ECO:0007669"/>
    <property type="project" value="UniProtKB-SubCell"/>
</dbReference>
<feature type="transmembrane region" description="Helical" evidence="7">
    <location>
        <begin position="20"/>
        <end position="41"/>
    </location>
</feature>
<dbReference type="Pfam" id="PF07690">
    <property type="entry name" value="MFS_1"/>
    <property type="match status" value="2"/>
</dbReference>